<feature type="transmembrane region" description="Helical" evidence="1">
    <location>
        <begin position="90"/>
        <end position="108"/>
    </location>
</feature>
<dbReference type="EMBL" id="LWBO01000077">
    <property type="protein sequence ID" value="OQP40296.1"/>
    <property type="molecule type" value="Genomic_DNA"/>
</dbReference>
<reference evidence="2 3" key="1">
    <citation type="submission" date="2016-04" db="EMBL/GenBank/DDBJ databases">
        <authorList>
            <person name="Chen L."/>
            <person name="Zhuang W."/>
            <person name="Wang G."/>
        </authorList>
    </citation>
    <scope>NUCLEOTIDE SEQUENCE [LARGE SCALE GENOMIC DNA]</scope>
    <source>
        <strain evidence="3">GR20</strain>
    </source>
</reference>
<keyword evidence="3" id="KW-1185">Reference proteome</keyword>
<proteinExistence type="predicted"/>
<evidence type="ECO:0000313" key="2">
    <source>
        <dbReference type="EMBL" id="OQP40296.1"/>
    </source>
</evidence>
<keyword evidence="1" id="KW-0472">Membrane</keyword>
<name>A0ABX3NNI2_9BACT</name>
<keyword evidence="1" id="KW-1133">Transmembrane helix</keyword>
<evidence type="ECO:0008006" key="4">
    <source>
        <dbReference type="Google" id="ProtNLM"/>
    </source>
</evidence>
<sequence>MFIWEVFVIFGKRIGSMVTASQTLKMYELLNKHFKNTEDAKVLVAGIEEIIDEKFNNEKDRLATRQDMFCLKEDILSLQTRMEQGFKDQLRWLIVLMVGLSSLAVAVMKLT</sequence>
<evidence type="ECO:0000256" key="1">
    <source>
        <dbReference type="SAM" id="Phobius"/>
    </source>
</evidence>
<gene>
    <name evidence="2" type="ORF">A4D02_15365</name>
</gene>
<comment type="caution">
    <text evidence="2">The sequence shown here is derived from an EMBL/GenBank/DDBJ whole genome shotgun (WGS) entry which is preliminary data.</text>
</comment>
<evidence type="ECO:0000313" key="3">
    <source>
        <dbReference type="Proteomes" id="UP000192277"/>
    </source>
</evidence>
<organism evidence="2 3">
    <name type="scientific">Niastella koreensis</name>
    <dbReference type="NCBI Taxonomy" id="354356"/>
    <lineage>
        <taxon>Bacteria</taxon>
        <taxon>Pseudomonadati</taxon>
        <taxon>Bacteroidota</taxon>
        <taxon>Chitinophagia</taxon>
        <taxon>Chitinophagales</taxon>
        <taxon>Chitinophagaceae</taxon>
        <taxon>Niastella</taxon>
    </lineage>
</organism>
<dbReference type="Proteomes" id="UP000192277">
    <property type="component" value="Unassembled WGS sequence"/>
</dbReference>
<protein>
    <recommendedName>
        <fullName evidence="4">DUF1640 domain-containing protein</fullName>
    </recommendedName>
</protein>
<keyword evidence="1" id="KW-0812">Transmembrane</keyword>
<accession>A0ABX3NNI2</accession>